<dbReference type="EnsemblMetazoa" id="XM_038192019.1">
    <property type="protein sequence ID" value="XP_038047947.1"/>
    <property type="gene ID" value="LOC119722016"/>
</dbReference>
<feature type="domain" description="Endonuclease/exonuclease/phosphatase" evidence="1">
    <location>
        <begin position="38"/>
        <end position="387"/>
    </location>
</feature>
<dbReference type="OMA" id="AICHSAK"/>
<keyword evidence="3" id="KW-1185">Reference proteome</keyword>
<dbReference type="Pfam" id="PF03372">
    <property type="entry name" value="Exo_endo_phos"/>
    <property type="match status" value="1"/>
</dbReference>
<dbReference type="Proteomes" id="UP000887568">
    <property type="component" value="Unplaced"/>
</dbReference>
<dbReference type="RefSeq" id="XP_038047939.1">
    <property type="nucleotide sequence ID" value="XM_038192011.1"/>
</dbReference>
<name>A0A913Z880_PATMI</name>
<dbReference type="EnsemblMetazoa" id="XM_038191994.1">
    <property type="protein sequence ID" value="XP_038047922.1"/>
    <property type="gene ID" value="LOC119722016"/>
</dbReference>
<protein>
    <recommendedName>
        <fullName evidence="1">Endonuclease/exonuclease/phosphatase domain-containing protein</fullName>
    </recommendedName>
</protein>
<dbReference type="OrthoDB" id="10253982at2759"/>
<dbReference type="AlphaFoldDB" id="A0A913Z880"/>
<proteinExistence type="predicted"/>
<dbReference type="EnsemblMetazoa" id="XM_038192003.1">
    <property type="protein sequence ID" value="XP_038047931.1"/>
    <property type="gene ID" value="LOC119722016"/>
</dbReference>
<dbReference type="RefSeq" id="XP_038047947.1">
    <property type="nucleotide sequence ID" value="XM_038192019.1"/>
</dbReference>
<dbReference type="RefSeq" id="XP_038047931.1">
    <property type="nucleotide sequence ID" value="XM_038192003.1"/>
</dbReference>
<dbReference type="Gene3D" id="3.60.10.10">
    <property type="entry name" value="Endonuclease/exonuclease/phosphatase"/>
    <property type="match status" value="1"/>
</dbReference>
<dbReference type="PANTHER" id="PTHR12121:SF98">
    <property type="entry name" value="ENDONUCLEASE_EXONUCLEASE_PHOSPHATASE DOMAIN-CONTAINING PROTEIN"/>
    <property type="match status" value="1"/>
</dbReference>
<dbReference type="GO" id="GO:0000175">
    <property type="term" value="F:3'-5'-RNA exonuclease activity"/>
    <property type="evidence" value="ECO:0007669"/>
    <property type="project" value="TreeGrafter"/>
</dbReference>
<dbReference type="SUPFAM" id="SSF56219">
    <property type="entry name" value="DNase I-like"/>
    <property type="match status" value="1"/>
</dbReference>
<dbReference type="PANTHER" id="PTHR12121">
    <property type="entry name" value="CARBON CATABOLITE REPRESSOR PROTEIN 4"/>
    <property type="match status" value="1"/>
</dbReference>
<dbReference type="GeneID" id="119722016"/>
<dbReference type="RefSeq" id="XP_038047922.1">
    <property type="nucleotide sequence ID" value="XM_038191994.1"/>
</dbReference>
<sequence length="401" mass="45334">MASSPESDKFLPTQRSWVSAKSGSASDDDIADSFVVVTYNILADCHVGAETYPYLPPGYRTIEERHPRLLKELKHHGEADVICLQEVNGKYFKEVLEPALSALGYKGFHANKALGVDEGVATFYKPSRFELEGRKVVYFKDQIQEEISHMSLPIDQSEAILERTLKETVTMFSDFRCKRTGRVLKLGNVHAFWMNHIAMDVITLQIALAANMLAQFADDNKNSALILCGDFNTEPHMPAYQLLRDGRLSDQSVETLRKFDVVPKDSPNESFTLVDLMAASFQHGIQHFQSAYKTIMGVEIPFSQFHDPQGIEWKEQHQLEDNVQPETDDVTHGDDQSTRPRGKRIKALDYLWFSAETLQCDGALEMVAREVLDNLYACPNTVFPSDHLLMKAKFHLTDVVS</sequence>
<dbReference type="InterPro" id="IPR005135">
    <property type="entry name" value="Endo/exonuclease/phosphatase"/>
</dbReference>
<dbReference type="EnsemblMetazoa" id="XM_038192011.1">
    <property type="protein sequence ID" value="XP_038047939.1"/>
    <property type="gene ID" value="LOC119722016"/>
</dbReference>
<accession>A0A913Z880</accession>
<evidence type="ECO:0000313" key="3">
    <source>
        <dbReference type="Proteomes" id="UP000887568"/>
    </source>
</evidence>
<dbReference type="InterPro" id="IPR050410">
    <property type="entry name" value="CCR4/nocturin_mRNA_transcr"/>
</dbReference>
<dbReference type="InterPro" id="IPR036691">
    <property type="entry name" value="Endo/exonu/phosph_ase_sf"/>
</dbReference>
<evidence type="ECO:0000313" key="2">
    <source>
        <dbReference type="EnsemblMetazoa" id="XP_038047947.1"/>
    </source>
</evidence>
<evidence type="ECO:0000259" key="1">
    <source>
        <dbReference type="Pfam" id="PF03372"/>
    </source>
</evidence>
<reference evidence="2" key="1">
    <citation type="submission" date="2022-11" db="UniProtKB">
        <authorList>
            <consortium name="EnsemblMetazoa"/>
        </authorList>
    </citation>
    <scope>IDENTIFICATION</scope>
</reference>
<organism evidence="2 3">
    <name type="scientific">Patiria miniata</name>
    <name type="common">Bat star</name>
    <name type="synonym">Asterina miniata</name>
    <dbReference type="NCBI Taxonomy" id="46514"/>
    <lineage>
        <taxon>Eukaryota</taxon>
        <taxon>Metazoa</taxon>
        <taxon>Echinodermata</taxon>
        <taxon>Eleutherozoa</taxon>
        <taxon>Asterozoa</taxon>
        <taxon>Asteroidea</taxon>
        <taxon>Valvatacea</taxon>
        <taxon>Valvatida</taxon>
        <taxon>Asterinidae</taxon>
        <taxon>Patiria</taxon>
    </lineage>
</organism>